<dbReference type="Pfam" id="PF00194">
    <property type="entry name" value="Carb_anhydrase"/>
    <property type="match status" value="1"/>
</dbReference>
<evidence type="ECO:0000313" key="4">
    <source>
        <dbReference type="Proteomes" id="UP001153069"/>
    </source>
</evidence>
<dbReference type="GO" id="GO:0008270">
    <property type="term" value="F:zinc ion binding"/>
    <property type="evidence" value="ECO:0007669"/>
    <property type="project" value="InterPro"/>
</dbReference>
<dbReference type="OrthoDB" id="46994at2759"/>
<dbReference type="InterPro" id="IPR001148">
    <property type="entry name" value="CA_dom"/>
</dbReference>
<accession>A0A9N8DSR4</accession>
<evidence type="ECO:0000256" key="1">
    <source>
        <dbReference type="SAM" id="SignalP"/>
    </source>
</evidence>
<dbReference type="AlphaFoldDB" id="A0A9N8DSR4"/>
<dbReference type="InterPro" id="IPR023561">
    <property type="entry name" value="Carbonic_anhydrase_a-class"/>
</dbReference>
<protein>
    <recommendedName>
        <fullName evidence="2">Alpha-carbonic anhydrase domain-containing protein</fullName>
    </recommendedName>
</protein>
<keyword evidence="1" id="KW-0732">Signal</keyword>
<dbReference type="Gene3D" id="3.10.200.10">
    <property type="entry name" value="Alpha carbonic anhydrase"/>
    <property type="match status" value="2"/>
</dbReference>
<dbReference type="PANTHER" id="PTHR18952:SF208">
    <property type="entry name" value="CARBONIC ANHYDRASE XA-RELATED"/>
    <property type="match status" value="1"/>
</dbReference>
<dbReference type="SUPFAM" id="SSF51069">
    <property type="entry name" value="Carbonic anhydrase"/>
    <property type="match status" value="1"/>
</dbReference>
<sequence>MISSSSLLLPLLLLVATTNPIVVAQTTLSNTGSVDSTNREGWDDNYKLPYTYDELRSDGPTKWSSVPAITNRGWGEWEVVRLASALTNEDATPLLNWWTQNECGNEARPSPIEVIPNQACTDTQEMMLRKFNPTVDCRHPLENNLRQDTTATQTATSPEAWEITPYSLRYYWPRNDRACRRPTIRLENIFGMDRRNQEEHFVLLWLEVHARSEHVIDGTRYDAEIQMVHMAATRPNELVIVSVLVEANAEEDHDIFQQYLLDGWQSKANQEAALCGGKKKRELLHKRPKHLRGDARHAPWAALHDYAKAHNNATNYNDANKTQKRKLQGDKNRCEADKYGNGCQDEGMAPRFRIFPYNLWPSSWYYSYTGSLTAPPCLGKVHWRIMDTPLSISRRQYKQLTHLLTQSRDASCRMDTATNLEGENFRPLQNATFLTQKRQDDNQEQEDDGPQLVAHCTSDNFFVSVYEEDEQ</sequence>
<feature type="signal peptide" evidence="1">
    <location>
        <begin position="1"/>
        <end position="24"/>
    </location>
</feature>
<gene>
    <name evidence="3" type="ORF">SEMRO_262_G101920.1</name>
</gene>
<proteinExistence type="predicted"/>
<evidence type="ECO:0000313" key="3">
    <source>
        <dbReference type="EMBL" id="CAB9506294.1"/>
    </source>
</evidence>
<dbReference type="GO" id="GO:0006730">
    <property type="term" value="P:one-carbon metabolic process"/>
    <property type="evidence" value="ECO:0007669"/>
    <property type="project" value="TreeGrafter"/>
</dbReference>
<feature type="chain" id="PRO_5040253458" description="Alpha-carbonic anhydrase domain-containing protein" evidence="1">
    <location>
        <begin position="25"/>
        <end position="471"/>
    </location>
</feature>
<reference evidence="3" key="1">
    <citation type="submission" date="2020-06" db="EMBL/GenBank/DDBJ databases">
        <authorList>
            <consortium name="Plant Systems Biology data submission"/>
        </authorList>
    </citation>
    <scope>NUCLEOTIDE SEQUENCE</scope>
    <source>
        <strain evidence="3">D6</strain>
    </source>
</reference>
<organism evidence="3 4">
    <name type="scientific">Seminavis robusta</name>
    <dbReference type="NCBI Taxonomy" id="568900"/>
    <lineage>
        <taxon>Eukaryota</taxon>
        <taxon>Sar</taxon>
        <taxon>Stramenopiles</taxon>
        <taxon>Ochrophyta</taxon>
        <taxon>Bacillariophyta</taxon>
        <taxon>Bacillariophyceae</taxon>
        <taxon>Bacillariophycidae</taxon>
        <taxon>Naviculales</taxon>
        <taxon>Naviculaceae</taxon>
        <taxon>Seminavis</taxon>
    </lineage>
</organism>
<dbReference type="Proteomes" id="UP001153069">
    <property type="component" value="Unassembled WGS sequence"/>
</dbReference>
<dbReference type="EMBL" id="CAICTM010000261">
    <property type="protein sequence ID" value="CAB9506294.1"/>
    <property type="molecule type" value="Genomic_DNA"/>
</dbReference>
<dbReference type="PROSITE" id="PS51144">
    <property type="entry name" value="ALPHA_CA_2"/>
    <property type="match status" value="1"/>
</dbReference>
<name>A0A9N8DSR4_9STRA</name>
<comment type="caution">
    <text evidence="3">The sequence shown here is derived from an EMBL/GenBank/DDBJ whole genome shotgun (WGS) entry which is preliminary data.</text>
</comment>
<evidence type="ECO:0000259" key="2">
    <source>
        <dbReference type="PROSITE" id="PS51144"/>
    </source>
</evidence>
<dbReference type="SMART" id="SM01057">
    <property type="entry name" value="Carb_anhydrase"/>
    <property type="match status" value="1"/>
</dbReference>
<feature type="domain" description="Alpha-carbonic anhydrase" evidence="2">
    <location>
        <begin position="48"/>
        <end position="437"/>
    </location>
</feature>
<dbReference type="GO" id="GO:0004089">
    <property type="term" value="F:carbonate dehydratase activity"/>
    <property type="evidence" value="ECO:0007669"/>
    <property type="project" value="InterPro"/>
</dbReference>
<keyword evidence="4" id="KW-1185">Reference proteome</keyword>
<dbReference type="PANTHER" id="PTHR18952">
    <property type="entry name" value="CARBONIC ANHYDRASE"/>
    <property type="match status" value="1"/>
</dbReference>
<dbReference type="InterPro" id="IPR036398">
    <property type="entry name" value="CA_dom_sf"/>
</dbReference>